<dbReference type="RefSeq" id="WP_064885757.1">
    <property type="nucleotide sequence ID" value="NZ_LZSY01000140.1"/>
</dbReference>
<dbReference type="OrthoDB" id="9792003at2"/>
<gene>
    <name evidence="5" type="ORF">A5779_03470</name>
</gene>
<dbReference type="SUPFAM" id="SSF51735">
    <property type="entry name" value="NAD(P)-binding Rossmann-fold domains"/>
    <property type="match status" value="1"/>
</dbReference>
<evidence type="ECO:0000313" key="5">
    <source>
        <dbReference type="EMBL" id="OBB85808.1"/>
    </source>
</evidence>
<organism evidence="5 6">
    <name type="scientific">Mycolicibacterium peregrinum</name>
    <name type="common">Mycobacterium peregrinum</name>
    <dbReference type="NCBI Taxonomy" id="43304"/>
    <lineage>
        <taxon>Bacteria</taxon>
        <taxon>Bacillati</taxon>
        <taxon>Actinomycetota</taxon>
        <taxon>Actinomycetes</taxon>
        <taxon>Mycobacteriales</taxon>
        <taxon>Mycobacteriaceae</taxon>
        <taxon>Mycolicibacterium</taxon>
    </lineage>
</organism>
<dbReference type="EMBL" id="LZSY01000140">
    <property type="protein sequence ID" value="OBB85808.1"/>
    <property type="molecule type" value="Genomic_DNA"/>
</dbReference>
<dbReference type="InterPro" id="IPR002347">
    <property type="entry name" value="SDR_fam"/>
</dbReference>
<dbReference type="InterPro" id="IPR036291">
    <property type="entry name" value="NAD(P)-bd_dom_sf"/>
</dbReference>
<reference evidence="6" key="1">
    <citation type="submission" date="2016-06" db="EMBL/GenBank/DDBJ databases">
        <authorList>
            <person name="Sutton G."/>
            <person name="Brinkac L."/>
            <person name="Sanka R."/>
            <person name="Adams M."/>
            <person name="Lau E."/>
            <person name="Mehaffy C."/>
            <person name="Tameris M."/>
            <person name="Hatherill M."/>
            <person name="Hanekom W."/>
            <person name="Mahomed H."/>
            <person name="Mcshane H."/>
        </authorList>
    </citation>
    <scope>NUCLEOTIDE SEQUENCE [LARGE SCALE GENOMIC DNA]</scope>
    <source>
        <strain evidence="6">852002-10433_SCH5171157</strain>
    </source>
</reference>
<dbReference type="PRINTS" id="PR00081">
    <property type="entry name" value="GDHRDH"/>
</dbReference>
<dbReference type="Proteomes" id="UP000094008">
    <property type="component" value="Unassembled WGS sequence"/>
</dbReference>
<dbReference type="CDD" id="cd05374">
    <property type="entry name" value="17beta-HSD-like_SDR_c"/>
    <property type="match status" value="1"/>
</dbReference>
<evidence type="ECO:0000313" key="6">
    <source>
        <dbReference type="Proteomes" id="UP000094008"/>
    </source>
</evidence>
<proteinExistence type="inferred from homology"/>
<dbReference type="PANTHER" id="PTHR43976:SF16">
    <property type="entry name" value="SHORT-CHAIN DEHYDROGENASE_REDUCTASE FAMILY PROTEIN"/>
    <property type="match status" value="1"/>
</dbReference>
<protein>
    <submittedName>
        <fullName evidence="5">Short-chain dehydrogenase/reductase</fullName>
    </submittedName>
</protein>
<dbReference type="NCBIfam" id="NF006114">
    <property type="entry name" value="PRK08263.1"/>
    <property type="match status" value="1"/>
</dbReference>
<evidence type="ECO:0000256" key="2">
    <source>
        <dbReference type="ARBA" id="ARBA00023002"/>
    </source>
</evidence>
<sequence length="295" mass="30903">MDIELSAKPSVFLVSGASRGLGRSIVEAALGAGHRVVAGVRSTTALSDLAAQEPDHLAVVQLDVTDDEQVRAAVATAVERFGRLDVLVNNAGYANMAAIEDFDFDDFRAQIDANFFGVVRLTQAALPVMRAQRAGHIVQISSVGGRLVRAGLGAYQSAKWAVTGFSGVLAREVAPLGITVTVLEPGGMRTDWAGSSMRVAEVRAEYADTVGTSIAQSTPENLGASDPAKVAELVLTIAEMPDPPERLLVGPDAYRYATAAGRDLLADDEKWEALSLSTAADDVTTAQVDPLGAVK</sequence>
<name>A0A1A0VRF9_MYCPR</name>
<dbReference type="PRINTS" id="PR00080">
    <property type="entry name" value="SDRFAMILY"/>
</dbReference>
<keyword evidence="2" id="KW-0560">Oxidoreductase</keyword>
<dbReference type="Pfam" id="PF00106">
    <property type="entry name" value="adh_short"/>
    <property type="match status" value="1"/>
</dbReference>
<comment type="similarity">
    <text evidence="1 3">Belongs to the short-chain dehydrogenases/reductases (SDR) family.</text>
</comment>
<feature type="domain" description="Ketoreductase" evidence="4">
    <location>
        <begin position="10"/>
        <end position="195"/>
    </location>
</feature>
<dbReference type="InterPro" id="IPR051911">
    <property type="entry name" value="SDR_oxidoreductase"/>
</dbReference>
<evidence type="ECO:0000259" key="4">
    <source>
        <dbReference type="SMART" id="SM00822"/>
    </source>
</evidence>
<dbReference type="SMART" id="SM00822">
    <property type="entry name" value="PKS_KR"/>
    <property type="match status" value="1"/>
</dbReference>
<dbReference type="PANTHER" id="PTHR43976">
    <property type="entry name" value="SHORT CHAIN DEHYDROGENASE"/>
    <property type="match status" value="1"/>
</dbReference>
<dbReference type="Gene3D" id="3.40.50.720">
    <property type="entry name" value="NAD(P)-binding Rossmann-like Domain"/>
    <property type="match status" value="1"/>
</dbReference>
<dbReference type="AlphaFoldDB" id="A0A1A0VRF9"/>
<comment type="caution">
    <text evidence="5">The sequence shown here is derived from an EMBL/GenBank/DDBJ whole genome shotgun (WGS) entry which is preliminary data.</text>
</comment>
<accession>A0A1A0VRF9</accession>
<evidence type="ECO:0000256" key="3">
    <source>
        <dbReference type="RuleBase" id="RU000363"/>
    </source>
</evidence>
<evidence type="ECO:0000256" key="1">
    <source>
        <dbReference type="ARBA" id="ARBA00006484"/>
    </source>
</evidence>
<dbReference type="GO" id="GO:0016491">
    <property type="term" value="F:oxidoreductase activity"/>
    <property type="evidence" value="ECO:0007669"/>
    <property type="project" value="UniProtKB-KW"/>
</dbReference>
<dbReference type="InterPro" id="IPR057326">
    <property type="entry name" value="KR_dom"/>
</dbReference>